<name>A0A1I8A8X4_9BILA</name>
<accession>A0A1I8A8X4</accession>
<sequence length="190" mass="21581">MLWEAGKGCFERVGSAAHDWEPFREVHNYSIRNVRSSAERVRFDELLDVPALQVPLSATLEANLMRHRARKVAQSADDVQCHYRREGKSTTARFIRERAEITRPQRWPQHLPGECDKSVIDAEAKMGKVWLLVKMQRQIEEQNVGEVRAAVDSGVAATSLSKAPSILKSIGTSMSAWRPWRRTFLSAVEP</sequence>
<dbReference type="WBParaSite" id="L893_g34031.t1">
    <property type="protein sequence ID" value="L893_g34031.t1"/>
    <property type="gene ID" value="L893_g34031"/>
</dbReference>
<evidence type="ECO:0000313" key="1">
    <source>
        <dbReference type="Proteomes" id="UP000095287"/>
    </source>
</evidence>
<proteinExistence type="predicted"/>
<organism evidence="1 2">
    <name type="scientific">Steinernema glaseri</name>
    <dbReference type="NCBI Taxonomy" id="37863"/>
    <lineage>
        <taxon>Eukaryota</taxon>
        <taxon>Metazoa</taxon>
        <taxon>Ecdysozoa</taxon>
        <taxon>Nematoda</taxon>
        <taxon>Chromadorea</taxon>
        <taxon>Rhabditida</taxon>
        <taxon>Tylenchina</taxon>
        <taxon>Panagrolaimomorpha</taxon>
        <taxon>Strongyloidoidea</taxon>
        <taxon>Steinernematidae</taxon>
        <taxon>Steinernema</taxon>
    </lineage>
</organism>
<keyword evidence="1" id="KW-1185">Reference proteome</keyword>
<dbReference type="Proteomes" id="UP000095287">
    <property type="component" value="Unplaced"/>
</dbReference>
<reference evidence="2" key="1">
    <citation type="submission" date="2016-11" db="UniProtKB">
        <authorList>
            <consortium name="WormBaseParasite"/>
        </authorList>
    </citation>
    <scope>IDENTIFICATION</scope>
</reference>
<evidence type="ECO:0000313" key="2">
    <source>
        <dbReference type="WBParaSite" id="L893_g34031.t1"/>
    </source>
</evidence>
<protein>
    <submittedName>
        <fullName evidence="2">PRELI/MSF1 domain-containing protein</fullName>
    </submittedName>
</protein>
<dbReference type="AlphaFoldDB" id="A0A1I8A8X4"/>